<evidence type="ECO:0000313" key="6">
    <source>
        <dbReference type="Proteomes" id="UP000077115"/>
    </source>
</evidence>
<accession>A0A177WNG9</accession>
<dbReference type="Pfam" id="PF07000">
    <property type="entry name" value="DUF1308"/>
    <property type="match status" value="1"/>
</dbReference>
<dbReference type="Proteomes" id="UP000077115">
    <property type="component" value="Unassembled WGS sequence"/>
</dbReference>
<sequence>MAEMTQDEMETMAFHLHDIANDLLSTVQSLDSSTTMTHTTSRKYLTRIRGISKFLTLIKSEQSFLSTLLVNPSRIKPAHVRCSNVPYLSSVLKSVQQENGVASVFHVFKYFPGGNHGSDKQDKPSNIRVDVVAAGGMRWIKVKASNMLTDSNSDAAQQSNGDAFNTTAGQSLVLQGKLPLIIRQSLELLEAARQNQMHYTTPTVVIKFLGSNLADQKNAKIVSRLQELGIVVEFGLGSNTEPDMSHTFANATLQDDATDCSTVLTGSMSNETVQKEPSKTHTSFPQLAAQPHNFELDSLTQVLNIDVPTLLALVADTTHRFASINVTGIYDTQAFLKDQARDELDCPILSAMQRVFSNRQLVVTRSAFDKFAKIVDVIGGEMERARSRLIFRKEDVHGSVFDNDRYQQVVPVLSSDIHGVHYFSKMAKIQVIDDDPSERFMEWANKCPRFGMHNVNIFGTGDKLRMTTVTANASAGRTLAEAGNRIFKYKNEPSQSSDCQSKQMRCIHATVVASKSIVMKIQPFTYSRHRRLSTLSQPVLKKQPKYPISIPKKKASPMAKGIGVMLGLYCVGLVAIWGTVDEKQTETKLLQKERAQLIHDIKTRQSESTSK</sequence>
<evidence type="ECO:0000259" key="4">
    <source>
        <dbReference type="Pfam" id="PF18474"/>
    </source>
</evidence>
<dbReference type="Pfam" id="PF18474">
    <property type="entry name" value="DUF5614"/>
    <property type="match status" value="1"/>
</dbReference>
<dbReference type="InterPro" id="IPR010733">
    <property type="entry name" value="DUF1308"/>
</dbReference>
<evidence type="ECO:0008006" key="7">
    <source>
        <dbReference type="Google" id="ProtNLM"/>
    </source>
</evidence>
<gene>
    <name evidence="5" type="ORF">BDEG_25212</name>
</gene>
<name>A0A177WNG9_BATDL</name>
<reference evidence="5 6" key="1">
    <citation type="submission" date="2006-10" db="EMBL/GenBank/DDBJ databases">
        <title>The Genome Sequence of Batrachochytrium dendrobatidis JEL423.</title>
        <authorList>
            <consortium name="The Broad Institute Genome Sequencing Platform"/>
            <person name="Birren B."/>
            <person name="Lander E."/>
            <person name="Galagan J."/>
            <person name="Cuomo C."/>
            <person name="Devon K."/>
            <person name="Jaffe D."/>
            <person name="Butler J."/>
            <person name="Alvarez P."/>
            <person name="Gnerre S."/>
            <person name="Grabherr M."/>
            <person name="Kleber M."/>
            <person name="Mauceli E."/>
            <person name="Brockman W."/>
            <person name="Young S."/>
            <person name="LaButti K."/>
            <person name="Sykes S."/>
            <person name="DeCaprio D."/>
            <person name="Crawford M."/>
            <person name="Koehrsen M."/>
            <person name="Engels R."/>
            <person name="Montgomery P."/>
            <person name="Pearson M."/>
            <person name="Howarth C."/>
            <person name="Larson L."/>
            <person name="White J."/>
            <person name="O'Leary S."/>
            <person name="Kodira C."/>
            <person name="Zeng Q."/>
            <person name="Yandava C."/>
            <person name="Alvarado L."/>
            <person name="Longcore J."/>
            <person name="James T."/>
        </authorList>
    </citation>
    <scope>NUCLEOTIDE SEQUENCE [LARGE SCALE GENOMIC DNA]</scope>
    <source>
        <strain evidence="5 6">JEL423</strain>
    </source>
</reference>
<dbReference type="VEuPathDB" id="FungiDB:BDEG_25212"/>
<evidence type="ECO:0000259" key="3">
    <source>
        <dbReference type="Pfam" id="PF07000"/>
    </source>
</evidence>
<comment type="similarity">
    <text evidence="1">Belongs to the UPF0415 family.</text>
</comment>
<organism evidence="5 6">
    <name type="scientific">Batrachochytrium dendrobatidis (strain JEL423)</name>
    <dbReference type="NCBI Taxonomy" id="403673"/>
    <lineage>
        <taxon>Eukaryota</taxon>
        <taxon>Fungi</taxon>
        <taxon>Fungi incertae sedis</taxon>
        <taxon>Chytridiomycota</taxon>
        <taxon>Chytridiomycota incertae sedis</taxon>
        <taxon>Chytridiomycetes</taxon>
        <taxon>Rhizophydiales</taxon>
        <taxon>Rhizophydiales incertae sedis</taxon>
        <taxon>Batrachochytrium</taxon>
    </lineage>
</organism>
<dbReference type="InterPro" id="IPR041076">
    <property type="entry name" value="DUF5614"/>
</dbReference>
<dbReference type="PANTHER" id="PTHR13379">
    <property type="entry name" value="UNCHARACTERIZED DUF1308"/>
    <property type="match status" value="1"/>
</dbReference>
<keyword evidence="2" id="KW-1133">Transmembrane helix</keyword>
<protein>
    <recommendedName>
        <fullName evidence="7">DUF1308 domain-containing protein</fullName>
    </recommendedName>
</protein>
<dbReference type="OrthoDB" id="441890at2759"/>
<feature type="domain" description="DUF1308" evidence="3">
    <location>
        <begin position="303"/>
        <end position="392"/>
    </location>
</feature>
<dbReference type="PANTHER" id="PTHR13379:SF0">
    <property type="entry name" value="UPF0415 PROTEIN C7ORF25"/>
    <property type="match status" value="1"/>
</dbReference>
<feature type="transmembrane region" description="Helical" evidence="2">
    <location>
        <begin position="561"/>
        <end position="580"/>
    </location>
</feature>
<proteinExistence type="inferred from homology"/>
<evidence type="ECO:0000313" key="5">
    <source>
        <dbReference type="EMBL" id="OAJ41643.1"/>
    </source>
</evidence>
<keyword evidence="2" id="KW-0472">Membrane</keyword>
<dbReference type="EMBL" id="DS022306">
    <property type="protein sequence ID" value="OAJ41643.1"/>
    <property type="molecule type" value="Genomic_DNA"/>
</dbReference>
<reference evidence="5 6" key="2">
    <citation type="submission" date="2016-05" db="EMBL/GenBank/DDBJ databases">
        <title>Lineage-specific infection strategies underlie the spectrum of fungal disease in amphibians.</title>
        <authorList>
            <person name="Cuomo C.A."/>
            <person name="Farrer R.A."/>
            <person name="James T."/>
            <person name="Longcore J."/>
            <person name="Birren B."/>
        </authorList>
    </citation>
    <scope>NUCLEOTIDE SEQUENCE [LARGE SCALE GENOMIC DNA]</scope>
    <source>
        <strain evidence="5 6">JEL423</strain>
    </source>
</reference>
<feature type="domain" description="DUF5614" evidence="4">
    <location>
        <begin position="39"/>
        <end position="142"/>
    </location>
</feature>
<evidence type="ECO:0000256" key="2">
    <source>
        <dbReference type="SAM" id="Phobius"/>
    </source>
</evidence>
<keyword evidence="2" id="KW-0812">Transmembrane</keyword>
<evidence type="ECO:0000256" key="1">
    <source>
        <dbReference type="ARBA" id="ARBA00006588"/>
    </source>
</evidence>
<dbReference type="AlphaFoldDB" id="A0A177WNG9"/>